<dbReference type="AlphaFoldDB" id="A0A317EPM0"/>
<dbReference type="EMBL" id="QGNZ01000001">
    <property type="protein sequence ID" value="PWS28584.1"/>
    <property type="molecule type" value="Genomic_DNA"/>
</dbReference>
<protein>
    <submittedName>
        <fullName evidence="2">Uncharacterized protein</fullName>
    </submittedName>
</protein>
<feature type="transmembrane region" description="Helical" evidence="1">
    <location>
        <begin position="20"/>
        <end position="40"/>
    </location>
</feature>
<comment type="caution">
    <text evidence="2">The sequence shown here is derived from an EMBL/GenBank/DDBJ whole genome shotgun (WGS) entry which is preliminary data.</text>
</comment>
<keyword evidence="1" id="KW-1133">Transmembrane helix</keyword>
<sequence length="85" mass="10091">MHVFAAFKLNFIADDVFTFLRYIIFALVLLSYFFAARILVKQLLITYRYCRNYRPGFPIYLSPIGDTRYLLAANNAHQPYFRLNV</sequence>
<accession>A0A317EPM0</accession>
<name>A0A317EPM0_9SPHI</name>
<keyword evidence="1" id="KW-0812">Transmembrane</keyword>
<dbReference type="Proteomes" id="UP000245379">
    <property type="component" value="Unassembled WGS sequence"/>
</dbReference>
<gene>
    <name evidence="2" type="ORF">DHW03_01655</name>
</gene>
<evidence type="ECO:0000256" key="1">
    <source>
        <dbReference type="SAM" id="Phobius"/>
    </source>
</evidence>
<evidence type="ECO:0000313" key="3">
    <source>
        <dbReference type="Proteomes" id="UP000245379"/>
    </source>
</evidence>
<keyword evidence="1" id="KW-0472">Membrane</keyword>
<organism evidence="2 3">
    <name type="scientific">Pedobacter yonginense</name>
    <dbReference type="NCBI Taxonomy" id="651869"/>
    <lineage>
        <taxon>Bacteria</taxon>
        <taxon>Pseudomonadati</taxon>
        <taxon>Bacteroidota</taxon>
        <taxon>Sphingobacteriia</taxon>
        <taxon>Sphingobacteriales</taxon>
        <taxon>Sphingobacteriaceae</taxon>
        <taxon>Pedobacter</taxon>
    </lineage>
</organism>
<reference evidence="2 3" key="1">
    <citation type="submission" date="2018-05" db="EMBL/GenBank/DDBJ databases">
        <title>Pedobacter paludis sp. nov., isolated from wetland soil.</title>
        <authorList>
            <person name="Zhang Y."/>
            <person name="Wang G."/>
        </authorList>
    </citation>
    <scope>NUCLEOTIDE SEQUENCE [LARGE SCALE GENOMIC DNA]</scope>
    <source>
        <strain evidence="2 3">KCTC22721</strain>
    </source>
</reference>
<evidence type="ECO:0000313" key="2">
    <source>
        <dbReference type="EMBL" id="PWS28584.1"/>
    </source>
</evidence>
<proteinExistence type="predicted"/>
<keyword evidence="3" id="KW-1185">Reference proteome</keyword>